<comment type="similarity">
    <text evidence="1 6">Belongs to the universal ribosomal protein uL14 family.</text>
</comment>
<keyword evidence="8" id="KW-1185">Reference proteome</keyword>
<dbReference type="GO" id="GO:0070180">
    <property type="term" value="F:large ribosomal subunit rRNA binding"/>
    <property type="evidence" value="ECO:0007669"/>
    <property type="project" value="TreeGrafter"/>
</dbReference>
<organism evidence="7 8">
    <name type="scientific">Tilletia indica</name>
    <dbReference type="NCBI Taxonomy" id="43049"/>
    <lineage>
        <taxon>Eukaryota</taxon>
        <taxon>Fungi</taxon>
        <taxon>Dikarya</taxon>
        <taxon>Basidiomycota</taxon>
        <taxon>Ustilaginomycotina</taxon>
        <taxon>Exobasidiomycetes</taxon>
        <taxon>Tilletiales</taxon>
        <taxon>Tilletiaceae</taxon>
        <taxon>Tilletia</taxon>
    </lineage>
</organism>
<name>A0A177TKS5_9BASI</name>
<dbReference type="GO" id="GO:0006412">
    <property type="term" value="P:translation"/>
    <property type="evidence" value="ECO:0007669"/>
    <property type="project" value="InterPro"/>
</dbReference>
<dbReference type="HAMAP" id="MF_01367">
    <property type="entry name" value="Ribosomal_uL14"/>
    <property type="match status" value="1"/>
</dbReference>
<dbReference type="Pfam" id="PF00238">
    <property type="entry name" value="Ribosomal_L14"/>
    <property type="match status" value="1"/>
</dbReference>
<protein>
    <recommendedName>
        <fullName evidence="5">Large ribosomal subunit protein uL14m</fullName>
    </recommendedName>
</protein>
<evidence type="ECO:0000256" key="2">
    <source>
        <dbReference type="ARBA" id="ARBA00022980"/>
    </source>
</evidence>
<dbReference type="PANTHER" id="PTHR11761">
    <property type="entry name" value="50S/60S RIBOSOMAL PROTEIN L14/L23"/>
    <property type="match status" value="1"/>
</dbReference>
<dbReference type="GO" id="GO:0003735">
    <property type="term" value="F:structural constituent of ribosome"/>
    <property type="evidence" value="ECO:0007669"/>
    <property type="project" value="InterPro"/>
</dbReference>
<dbReference type="PANTHER" id="PTHR11761:SF3">
    <property type="entry name" value="LARGE RIBOSOMAL SUBUNIT PROTEIN UL14M"/>
    <property type="match status" value="1"/>
</dbReference>
<dbReference type="Gene3D" id="2.40.150.20">
    <property type="entry name" value="Ribosomal protein L14"/>
    <property type="match status" value="1"/>
</dbReference>
<reference evidence="7" key="2">
    <citation type="journal article" date="2019" name="IMA Fungus">
        <title>Genome sequencing and comparison of five Tilletia species to identify candidate genes for the detection of regulated species infecting wheat.</title>
        <authorList>
            <person name="Nguyen H.D.T."/>
            <person name="Sultana T."/>
            <person name="Kesanakurti P."/>
            <person name="Hambleton S."/>
        </authorList>
    </citation>
    <scope>NUCLEOTIDE SEQUENCE</scope>
    <source>
        <strain evidence="7">DAOMC 236416</strain>
    </source>
</reference>
<dbReference type="InterPro" id="IPR000218">
    <property type="entry name" value="Ribosomal_uL14"/>
</dbReference>
<dbReference type="InterPro" id="IPR005745">
    <property type="entry name" value="Ribosomal_uL14_bac-type"/>
</dbReference>
<dbReference type="FunFam" id="2.40.150.20:FF:000005">
    <property type="entry name" value="50S ribosomal protein L14"/>
    <property type="match status" value="1"/>
</dbReference>
<comment type="caution">
    <text evidence="7">The sequence shown here is derived from an EMBL/GenBank/DDBJ whole genome shotgun (WGS) entry which is preliminary data.</text>
</comment>
<dbReference type="InterPro" id="IPR019972">
    <property type="entry name" value="Ribosomal_uL14_CS"/>
</dbReference>
<accession>A0A177TKS5</accession>
<dbReference type="PROSITE" id="PS00049">
    <property type="entry name" value="RIBOSOMAL_L14"/>
    <property type="match status" value="1"/>
</dbReference>
<evidence type="ECO:0000256" key="5">
    <source>
        <dbReference type="ARBA" id="ARBA00040118"/>
    </source>
</evidence>
<dbReference type="SUPFAM" id="SSF50193">
    <property type="entry name" value="Ribosomal protein L14"/>
    <property type="match status" value="1"/>
</dbReference>
<proteinExistence type="inferred from homology"/>
<dbReference type="AlphaFoldDB" id="A0A177TKS5"/>
<dbReference type="OrthoDB" id="274765at2759"/>
<dbReference type="EMBL" id="LWDF02000067">
    <property type="protein sequence ID" value="KAE8258524.1"/>
    <property type="molecule type" value="Genomic_DNA"/>
</dbReference>
<evidence type="ECO:0000313" key="7">
    <source>
        <dbReference type="EMBL" id="KAE8258524.1"/>
    </source>
</evidence>
<keyword evidence="3 6" id="KW-0687">Ribonucleoprotein</keyword>
<evidence type="ECO:0000256" key="6">
    <source>
        <dbReference type="RuleBase" id="RU003949"/>
    </source>
</evidence>
<dbReference type="GO" id="GO:0005762">
    <property type="term" value="C:mitochondrial large ribosomal subunit"/>
    <property type="evidence" value="ECO:0007669"/>
    <property type="project" value="TreeGrafter"/>
</dbReference>
<dbReference type="NCBIfam" id="TIGR01067">
    <property type="entry name" value="rplN_bact"/>
    <property type="match status" value="1"/>
</dbReference>
<evidence type="ECO:0000256" key="1">
    <source>
        <dbReference type="ARBA" id="ARBA00010745"/>
    </source>
</evidence>
<evidence type="ECO:0000313" key="8">
    <source>
        <dbReference type="Proteomes" id="UP000077521"/>
    </source>
</evidence>
<dbReference type="SMART" id="SM01374">
    <property type="entry name" value="Ribosomal_L14"/>
    <property type="match status" value="1"/>
</dbReference>
<evidence type="ECO:0000256" key="3">
    <source>
        <dbReference type="ARBA" id="ARBA00023274"/>
    </source>
</evidence>
<dbReference type="InterPro" id="IPR036853">
    <property type="entry name" value="Ribosomal_uL14_sf"/>
</dbReference>
<dbReference type="Proteomes" id="UP000077521">
    <property type="component" value="Unassembled WGS sequence"/>
</dbReference>
<reference evidence="7" key="1">
    <citation type="submission" date="2016-04" db="EMBL/GenBank/DDBJ databases">
        <authorList>
            <person name="Nguyen H.D."/>
            <person name="Samba Siva P."/>
            <person name="Cullis J."/>
            <person name="Levesque C.A."/>
            <person name="Hambleton S."/>
        </authorList>
    </citation>
    <scope>NUCLEOTIDE SEQUENCE</scope>
    <source>
        <strain evidence="7">DAOMC 236416</strain>
    </source>
</reference>
<evidence type="ECO:0000256" key="4">
    <source>
        <dbReference type="ARBA" id="ARBA00037226"/>
    </source>
</evidence>
<sequence length="139" mass="14861">MLGLKATMSVIDNSGALIAECVNVLRCKSTQGLGRIGDEIVVVIKKARPIPPVSAALAGSVSNAARAQIRRGDVRHAVIVRTKKETVRPDGRVVRFDDNACVLLNNRKEPLGTRINGVVAAELRKTGWAKLIALSSKVI</sequence>
<keyword evidence="2 6" id="KW-0689">Ribosomal protein</keyword>
<dbReference type="CDD" id="cd00337">
    <property type="entry name" value="Ribosomal_uL14"/>
    <property type="match status" value="1"/>
</dbReference>
<comment type="function">
    <text evidence="4">Component of the mitochondrial ribosome (mitoribosome), a dedicated translation machinery responsible for the synthesis of mitochondrial genome-encoded proteins, including at least some of the essential transmembrane subunits of the mitochondrial respiratory chain. The mitoribosomes are attached to the mitochondrial inner membrane and translation products are cotranslationally integrated into the membrane.</text>
</comment>
<gene>
    <name evidence="7" type="ORF">A4X13_0g1627</name>
</gene>